<reference evidence="19" key="2">
    <citation type="journal article" date="2021" name="Genome Biol. Evol.">
        <title>Developing a high-quality reference genome for a parasitic bivalve with doubly uniparental inheritance (Bivalvia: Unionida).</title>
        <authorList>
            <person name="Smith C.H."/>
        </authorList>
    </citation>
    <scope>NUCLEOTIDE SEQUENCE</scope>
    <source>
        <strain evidence="19">CHS0354</strain>
        <tissue evidence="19">Mantle</tissue>
    </source>
</reference>
<reference evidence="19" key="3">
    <citation type="submission" date="2023-05" db="EMBL/GenBank/DDBJ databases">
        <authorList>
            <person name="Smith C.H."/>
        </authorList>
    </citation>
    <scope>NUCLEOTIDE SEQUENCE</scope>
    <source>
        <strain evidence="19">CHS0354</strain>
        <tissue evidence="19">Mantle</tissue>
    </source>
</reference>
<accession>A0AAE0VRH8</accession>
<feature type="binding site" evidence="12">
    <location>
        <position position="424"/>
    </location>
    <ligand>
        <name>L-glutamate</name>
        <dbReference type="ChEBI" id="CHEBI:29985"/>
    </ligand>
</feature>
<feature type="binding site" evidence="12">
    <location>
        <position position="426"/>
    </location>
    <ligand>
        <name>L-glutamate</name>
        <dbReference type="ChEBI" id="CHEBI:29985"/>
    </ligand>
</feature>
<evidence type="ECO:0000256" key="3">
    <source>
        <dbReference type="ARBA" id="ARBA00022475"/>
    </source>
</evidence>
<comment type="caution">
    <text evidence="19">The sequence shown here is derived from an EMBL/GenBank/DDBJ whole genome shotgun (WGS) entry which is preliminary data.</text>
</comment>
<dbReference type="Pfam" id="PF10613">
    <property type="entry name" value="Lig_chan-Glu_bd"/>
    <property type="match status" value="1"/>
</dbReference>
<keyword evidence="14" id="KW-1015">Disulfide bond</keyword>
<keyword evidence="2" id="KW-0813">Transport</keyword>
<dbReference type="GO" id="GO:0038023">
    <property type="term" value="F:signaling receptor activity"/>
    <property type="evidence" value="ECO:0007669"/>
    <property type="project" value="InterPro"/>
</dbReference>
<dbReference type="SMART" id="SM00079">
    <property type="entry name" value="PBPe"/>
    <property type="match status" value="1"/>
</dbReference>
<dbReference type="InterPro" id="IPR001508">
    <property type="entry name" value="Iono_Glu_rcpt_met"/>
</dbReference>
<dbReference type="InterPro" id="IPR019594">
    <property type="entry name" value="Glu/Gly-bd"/>
</dbReference>
<dbReference type="SUPFAM" id="SSF53850">
    <property type="entry name" value="Periplasmic binding protein-like II"/>
    <property type="match status" value="1"/>
</dbReference>
<dbReference type="SMART" id="SM00918">
    <property type="entry name" value="Lig_chan-Glu_bd"/>
    <property type="match status" value="1"/>
</dbReference>
<evidence type="ECO:0000256" key="4">
    <source>
        <dbReference type="ARBA" id="ARBA00022692"/>
    </source>
</evidence>
<dbReference type="InterPro" id="IPR028082">
    <property type="entry name" value="Peripla_BP_I"/>
</dbReference>
<keyword evidence="3" id="KW-1003">Cell membrane</keyword>
<feature type="site" description="Crucial to convey clamshell closure to channel opening" evidence="13">
    <location>
        <position position="576"/>
    </location>
</feature>
<proteinExistence type="predicted"/>
<dbReference type="Gene3D" id="3.40.190.10">
    <property type="entry name" value="Periplasmic binding protein-like II"/>
    <property type="match status" value="3"/>
</dbReference>
<dbReference type="Gene3D" id="3.40.50.2300">
    <property type="match status" value="1"/>
</dbReference>
<evidence type="ECO:0000256" key="7">
    <source>
        <dbReference type="ARBA" id="ARBA00023136"/>
    </source>
</evidence>
<feature type="region of interest" description="Disordered" evidence="15">
    <location>
        <begin position="803"/>
        <end position="828"/>
    </location>
</feature>
<evidence type="ECO:0000256" key="2">
    <source>
        <dbReference type="ARBA" id="ARBA00022448"/>
    </source>
</evidence>
<evidence type="ECO:0000256" key="12">
    <source>
        <dbReference type="PIRSR" id="PIRSR601508-1"/>
    </source>
</evidence>
<dbReference type="InterPro" id="IPR015683">
    <property type="entry name" value="Ionotropic_Glu_rcpt"/>
</dbReference>
<evidence type="ECO:0000256" key="6">
    <source>
        <dbReference type="ARBA" id="ARBA00023065"/>
    </source>
</evidence>
<feature type="transmembrane region" description="Helical" evidence="16">
    <location>
        <begin position="548"/>
        <end position="569"/>
    </location>
</feature>
<evidence type="ECO:0000259" key="18">
    <source>
        <dbReference type="SMART" id="SM00918"/>
    </source>
</evidence>
<evidence type="ECO:0000313" key="19">
    <source>
        <dbReference type="EMBL" id="KAK3587504.1"/>
    </source>
</evidence>
<evidence type="ECO:0000313" key="20">
    <source>
        <dbReference type="Proteomes" id="UP001195483"/>
    </source>
</evidence>
<keyword evidence="10" id="KW-1071">Ligand-gated ion channel</keyword>
<keyword evidence="9" id="KW-0325">Glycoprotein</keyword>
<keyword evidence="6" id="KW-0406">Ion transport</keyword>
<feature type="domain" description="Ionotropic glutamate receptor C-terminal" evidence="17">
    <location>
        <begin position="346"/>
        <end position="740"/>
    </location>
</feature>
<feature type="binding site" evidence="12">
    <location>
        <position position="677"/>
    </location>
    <ligand>
        <name>L-glutamate</name>
        <dbReference type="ChEBI" id="CHEBI:29985"/>
    </ligand>
</feature>
<evidence type="ECO:0000256" key="10">
    <source>
        <dbReference type="ARBA" id="ARBA00023286"/>
    </source>
</evidence>
<dbReference type="PANTHER" id="PTHR18966">
    <property type="entry name" value="IONOTROPIC GLUTAMATE RECEPTOR"/>
    <property type="match status" value="1"/>
</dbReference>
<evidence type="ECO:0000256" key="16">
    <source>
        <dbReference type="SAM" id="Phobius"/>
    </source>
</evidence>
<feature type="disulfide bond" evidence="14">
    <location>
        <begin position="689"/>
        <end position="747"/>
    </location>
</feature>
<dbReference type="EMBL" id="JAEAOA010000285">
    <property type="protein sequence ID" value="KAK3587504.1"/>
    <property type="molecule type" value="Genomic_DNA"/>
</dbReference>
<evidence type="ECO:0000256" key="9">
    <source>
        <dbReference type="ARBA" id="ARBA00023180"/>
    </source>
</evidence>
<dbReference type="SUPFAM" id="SSF53822">
    <property type="entry name" value="Periplasmic binding protein-like I"/>
    <property type="match status" value="1"/>
</dbReference>
<evidence type="ECO:0000259" key="17">
    <source>
        <dbReference type="SMART" id="SM00079"/>
    </source>
</evidence>
<dbReference type="GO" id="GO:0005886">
    <property type="term" value="C:plasma membrane"/>
    <property type="evidence" value="ECO:0007669"/>
    <property type="project" value="UniProtKB-SubCell"/>
</dbReference>
<keyword evidence="8" id="KW-0675">Receptor</keyword>
<feature type="transmembrane region" description="Helical" evidence="16">
    <location>
        <begin position="471"/>
        <end position="489"/>
    </location>
</feature>
<evidence type="ECO:0000256" key="1">
    <source>
        <dbReference type="ARBA" id="ARBA00004651"/>
    </source>
</evidence>
<feature type="transmembrane region" description="Helical" evidence="16">
    <location>
        <begin position="6"/>
        <end position="26"/>
    </location>
</feature>
<feature type="compositionally biased region" description="Basic and acidic residues" evidence="15">
    <location>
        <begin position="818"/>
        <end position="828"/>
    </location>
</feature>
<protein>
    <submittedName>
        <fullName evidence="19">Uncharacterized protein</fullName>
    </submittedName>
</protein>
<feature type="binding site" evidence="12">
    <location>
        <position position="431"/>
    </location>
    <ligand>
        <name>L-glutamate</name>
        <dbReference type="ChEBI" id="CHEBI:29985"/>
    </ligand>
</feature>
<reference evidence="19" key="1">
    <citation type="journal article" date="2021" name="Genome Biol. Evol.">
        <title>A High-Quality Reference Genome for a Parasitic Bivalve with Doubly Uniparental Inheritance (Bivalvia: Unionida).</title>
        <authorList>
            <person name="Smith C.H."/>
        </authorList>
    </citation>
    <scope>NUCLEOTIDE SEQUENCE</scope>
    <source>
        <strain evidence="19">CHS0354</strain>
    </source>
</reference>
<evidence type="ECO:0000256" key="14">
    <source>
        <dbReference type="PIRSR" id="PIRSR601508-3"/>
    </source>
</evidence>
<feature type="domain" description="Ionotropic glutamate receptor L-glutamate and glycine-binding" evidence="18">
    <location>
        <begin position="357"/>
        <end position="415"/>
    </location>
</feature>
<dbReference type="InterPro" id="IPR001320">
    <property type="entry name" value="Iontro_rcpt_C"/>
</dbReference>
<keyword evidence="11" id="KW-0407">Ion channel</keyword>
<keyword evidence="7 16" id="KW-0472">Membrane</keyword>
<dbReference type="FunFam" id="3.40.190.10:FF:000024">
    <property type="entry name" value="Glutamate receptor, ionotropic, delta 1"/>
    <property type="match status" value="1"/>
</dbReference>
<dbReference type="CDD" id="cd13717">
    <property type="entry name" value="PBP2_iGluR_putative"/>
    <property type="match status" value="1"/>
</dbReference>
<keyword evidence="4 16" id="KW-0812">Transmembrane</keyword>
<dbReference type="Pfam" id="PF00060">
    <property type="entry name" value="Lig_chan"/>
    <property type="match status" value="1"/>
</dbReference>
<dbReference type="PRINTS" id="PR00177">
    <property type="entry name" value="NMDARECEPTOR"/>
</dbReference>
<evidence type="ECO:0000256" key="8">
    <source>
        <dbReference type="ARBA" id="ARBA00023170"/>
    </source>
</evidence>
<dbReference type="GO" id="GO:0015276">
    <property type="term" value="F:ligand-gated monoatomic ion channel activity"/>
    <property type="evidence" value="ECO:0007669"/>
    <property type="project" value="InterPro"/>
</dbReference>
<gene>
    <name evidence="19" type="ORF">CHS0354_003648</name>
</gene>
<dbReference type="FunFam" id="1.10.287.70:FF:000143">
    <property type="entry name" value="Probable glutamate receptor"/>
    <property type="match status" value="1"/>
</dbReference>
<evidence type="ECO:0000256" key="13">
    <source>
        <dbReference type="PIRSR" id="PIRSR601508-2"/>
    </source>
</evidence>
<sequence length="850" mass="96139">MGIMTYIWIAVFLGTHVHGVNIITVLDMNMYTWSRYIDALLPLTGAAVKTIQANDTNGLNVINQACDYLKENGAALLIDMSSGPISPILTSFARENGLAVLSLNAESKMYSNVNDTYLYIHSPEIVYLEVIADIVDFENLSNIAVLHDDIFSYEEISRRILSGKTVYHIYQKINLPIETIRNDLFRRIKTLEIENIFIIGRDPSINKVLKEAFSNGMADIKINWFIIIKVNDAFIFDLMRTVGNVLPPDLKNIRTSDCYSRQFINNETSVQAKQVIDSFKEVSVMGTYGPILYAEESLLQHVNLKISEYEFRLGSRTNEILLGSWNHNTGLNTTGGTIIKTRTRKKYSVFVVPYHPPYVFKTSNSTGFQGFCIDLLQNIADRVGFDYDIYEVNDSHIGSLQEDGAWNGLINELLQKRADIAVGPISVMAERENVVDFTVPFSDPVGLTILMKKPEFQYSLVKFLTVLEGKVWGLIVASFFLFSILLWLFDKLSPFSYQNNPERWKDKGSAKRIFTLKEGIWFCMTSLTPQGGGEAPGALSGRLVAATWWLYGFLLTAFYTANLAAFLTVNRMETPISSLDDLSKQQNIEYAPLNGSAALIYFQRMKNIEQKFYEIWRTMSLNDVLDPIQRSQLAVWDYPVSDKFEKLWEAMNNSGIPNTHEEAISRVMTGRFAFIDDSTHNRYQVLINCEVEEVGEEFSRKPFAFAVQEGSPLRTQLSNAILELANERVIEALDVLWWSENKYRLECPSITNESDGISFLNIGGVFLVLALGTGMSLITLTFEYYWYRYKPSKQSTKYSINTKVGKDGGTNTGNGSAIEDHQSSRSEENVFRNRHAGHTNGAFVDISTGL</sequence>
<keyword evidence="5 16" id="KW-1133">Transmembrane helix</keyword>
<organism evidence="19 20">
    <name type="scientific">Potamilus streckersoni</name>
    <dbReference type="NCBI Taxonomy" id="2493646"/>
    <lineage>
        <taxon>Eukaryota</taxon>
        <taxon>Metazoa</taxon>
        <taxon>Spiralia</taxon>
        <taxon>Lophotrochozoa</taxon>
        <taxon>Mollusca</taxon>
        <taxon>Bivalvia</taxon>
        <taxon>Autobranchia</taxon>
        <taxon>Heteroconchia</taxon>
        <taxon>Palaeoheterodonta</taxon>
        <taxon>Unionida</taxon>
        <taxon>Unionoidea</taxon>
        <taxon>Unionidae</taxon>
        <taxon>Ambleminae</taxon>
        <taxon>Lampsilini</taxon>
        <taxon>Potamilus</taxon>
    </lineage>
</organism>
<comment type="subcellular location">
    <subcellularLocation>
        <location evidence="1">Cell membrane</location>
        <topology evidence="1">Multi-pass membrane protein</topology>
    </subcellularLocation>
</comment>
<dbReference type="SUPFAM" id="SSF81324">
    <property type="entry name" value="Voltage-gated potassium channels"/>
    <property type="match status" value="1"/>
</dbReference>
<keyword evidence="20" id="KW-1185">Reference proteome</keyword>
<evidence type="ECO:0000256" key="15">
    <source>
        <dbReference type="SAM" id="MobiDB-lite"/>
    </source>
</evidence>
<dbReference type="Gene3D" id="1.10.287.70">
    <property type="match status" value="1"/>
</dbReference>
<evidence type="ECO:0000256" key="11">
    <source>
        <dbReference type="ARBA" id="ARBA00023303"/>
    </source>
</evidence>
<dbReference type="AlphaFoldDB" id="A0AAE0VRH8"/>
<feature type="transmembrane region" description="Helical" evidence="16">
    <location>
        <begin position="759"/>
        <end position="787"/>
    </location>
</feature>
<evidence type="ECO:0000256" key="5">
    <source>
        <dbReference type="ARBA" id="ARBA00022989"/>
    </source>
</evidence>
<dbReference type="Proteomes" id="UP001195483">
    <property type="component" value="Unassembled WGS sequence"/>
</dbReference>
<name>A0AAE0VRH8_9BIVA</name>